<evidence type="ECO:0000256" key="1">
    <source>
        <dbReference type="SAM" id="MobiDB-lite"/>
    </source>
</evidence>
<dbReference type="PANTHER" id="PTHR33781">
    <property type="entry name" value="PROTEIN PHYTOCHROME KINASE SUBSTRATE 1-RELATED"/>
    <property type="match status" value="1"/>
</dbReference>
<gene>
    <name evidence="2" type="ORF">RND81_14G046900</name>
</gene>
<reference evidence="2" key="1">
    <citation type="submission" date="2024-03" db="EMBL/GenBank/DDBJ databases">
        <title>WGS assembly of Saponaria officinalis var. Norfolk2.</title>
        <authorList>
            <person name="Jenkins J."/>
            <person name="Shu S."/>
            <person name="Grimwood J."/>
            <person name="Barry K."/>
            <person name="Goodstein D."/>
            <person name="Schmutz J."/>
            <person name="Leebens-Mack J."/>
            <person name="Osbourn A."/>
        </authorList>
    </citation>
    <scope>NUCLEOTIDE SEQUENCE [LARGE SCALE GENOMIC DNA]</scope>
    <source>
        <strain evidence="2">JIC</strain>
    </source>
</reference>
<dbReference type="Proteomes" id="UP001443914">
    <property type="component" value="Unassembled WGS sequence"/>
</dbReference>
<dbReference type="EMBL" id="JBDFQZ010000014">
    <property type="protein sequence ID" value="KAK9664500.1"/>
    <property type="molecule type" value="Genomic_DNA"/>
</dbReference>
<sequence>MDQYDVIEPSLIRAHFGSKKSVSFSSYLKSHNNNHNNKLEERDQICIFDATKYLSGRLDHHQQPQQFVKEHDIVSPINPRLSSVSSSVETISSYKMRSLQTTPTASSEASWNSQVGLLSNPPGLAGISLTKSLSTNSSGNRKTNAANNSNSNSNAGLKWPRISTKWLNRGRKCPCLCKKSVQVVEKTINLKTIPKMDDLRSSTSSNGSTPLYSPKQSSPNNLGINVPSSTLPIMPRDLKDQNFNRVAENPIEKAGFSNNSNSNNNSNNNSCSNDGSYDDLAMVNKGGVVTSINDFTNIAVTVTETVIGCSNNNGFTFPILENQQVGLKKMFNVITPSHENDDDLIEVFRPGIQSSPMSRRTSYEDENVSDGSSDLFEIESFSTTSSPYRDLIDEVIVPNSSFGNNRTKLGIIGLGYINEGKSNNSVDENDKCYAFREVSIDWSDRGRLSNFSASASELASKAMRREAEPYSDCGDGGGGGSELSRFYNRLG</sequence>
<keyword evidence="3" id="KW-1185">Reference proteome</keyword>
<accession>A0AAW1GIB5</accession>
<comment type="caution">
    <text evidence="2">The sequence shown here is derived from an EMBL/GenBank/DDBJ whole genome shotgun (WGS) entry which is preliminary data.</text>
</comment>
<evidence type="ECO:0000313" key="3">
    <source>
        <dbReference type="Proteomes" id="UP001443914"/>
    </source>
</evidence>
<feature type="region of interest" description="Disordered" evidence="1">
    <location>
        <begin position="195"/>
        <end position="236"/>
    </location>
</feature>
<protein>
    <submittedName>
        <fullName evidence="2">Uncharacterized protein</fullName>
    </submittedName>
</protein>
<evidence type="ECO:0000313" key="2">
    <source>
        <dbReference type="EMBL" id="KAK9664500.1"/>
    </source>
</evidence>
<feature type="region of interest" description="Disordered" evidence="1">
    <location>
        <begin position="252"/>
        <end position="272"/>
    </location>
</feature>
<name>A0AAW1GIB5_SAPOF</name>
<feature type="compositionally biased region" description="Polar residues" evidence="1">
    <location>
        <begin position="129"/>
        <end position="143"/>
    </location>
</feature>
<dbReference type="GO" id="GO:0009638">
    <property type="term" value="P:phototropism"/>
    <property type="evidence" value="ECO:0007669"/>
    <property type="project" value="InterPro"/>
</dbReference>
<feature type="compositionally biased region" description="Low complexity" evidence="1">
    <location>
        <begin position="144"/>
        <end position="155"/>
    </location>
</feature>
<dbReference type="AlphaFoldDB" id="A0AAW1GIB5"/>
<organism evidence="2 3">
    <name type="scientific">Saponaria officinalis</name>
    <name type="common">Common soapwort</name>
    <name type="synonym">Lychnis saponaria</name>
    <dbReference type="NCBI Taxonomy" id="3572"/>
    <lineage>
        <taxon>Eukaryota</taxon>
        <taxon>Viridiplantae</taxon>
        <taxon>Streptophyta</taxon>
        <taxon>Embryophyta</taxon>
        <taxon>Tracheophyta</taxon>
        <taxon>Spermatophyta</taxon>
        <taxon>Magnoliopsida</taxon>
        <taxon>eudicotyledons</taxon>
        <taxon>Gunneridae</taxon>
        <taxon>Pentapetalae</taxon>
        <taxon>Caryophyllales</taxon>
        <taxon>Caryophyllaceae</taxon>
        <taxon>Caryophylleae</taxon>
        <taxon>Saponaria</taxon>
    </lineage>
</organism>
<feature type="compositionally biased region" description="Low complexity" evidence="1">
    <location>
        <begin position="257"/>
        <end position="272"/>
    </location>
</feature>
<feature type="compositionally biased region" description="Polar residues" evidence="1">
    <location>
        <begin position="201"/>
        <end position="231"/>
    </location>
</feature>
<dbReference type="PANTHER" id="PTHR33781:SF1">
    <property type="entry name" value="PROTEIN PHYTOCHROME KINASE SUBSTRATE 4"/>
    <property type="match status" value="1"/>
</dbReference>
<feature type="region of interest" description="Disordered" evidence="1">
    <location>
        <begin position="129"/>
        <end position="157"/>
    </location>
</feature>
<proteinExistence type="predicted"/>
<dbReference type="InterPro" id="IPR039615">
    <property type="entry name" value="PKS"/>
</dbReference>